<dbReference type="Proteomes" id="UP001159427">
    <property type="component" value="Unassembled WGS sequence"/>
</dbReference>
<organism evidence="2 3">
    <name type="scientific">Porites evermanni</name>
    <dbReference type="NCBI Taxonomy" id="104178"/>
    <lineage>
        <taxon>Eukaryota</taxon>
        <taxon>Metazoa</taxon>
        <taxon>Cnidaria</taxon>
        <taxon>Anthozoa</taxon>
        <taxon>Hexacorallia</taxon>
        <taxon>Scleractinia</taxon>
        <taxon>Fungiina</taxon>
        <taxon>Poritidae</taxon>
        <taxon>Porites</taxon>
    </lineage>
</organism>
<keyword evidence="3" id="KW-1185">Reference proteome</keyword>
<keyword evidence="1" id="KW-0472">Membrane</keyword>
<accession>A0ABN8MIJ0</accession>
<proteinExistence type="predicted"/>
<reference evidence="2 3" key="1">
    <citation type="submission" date="2022-05" db="EMBL/GenBank/DDBJ databases">
        <authorList>
            <consortium name="Genoscope - CEA"/>
            <person name="William W."/>
        </authorList>
    </citation>
    <scope>NUCLEOTIDE SEQUENCE [LARGE SCALE GENOMIC DNA]</scope>
</reference>
<feature type="transmembrane region" description="Helical" evidence="1">
    <location>
        <begin position="60"/>
        <end position="79"/>
    </location>
</feature>
<evidence type="ECO:0000313" key="2">
    <source>
        <dbReference type="EMBL" id="CAH3029282.1"/>
    </source>
</evidence>
<keyword evidence="1" id="KW-1133">Transmembrane helix</keyword>
<gene>
    <name evidence="2" type="ORF">PEVE_00035880</name>
</gene>
<protein>
    <submittedName>
        <fullName evidence="2">Uncharacterized protein</fullName>
    </submittedName>
</protein>
<comment type="caution">
    <text evidence="2">The sequence shown here is derived from an EMBL/GenBank/DDBJ whole genome shotgun (WGS) entry which is preliminary data.</text>
</comment>
<keyword evidence="1" id="KW-0812">Transmembrane</keyword>
<feature type="non-terminal residue" evidence="2">
    <location>
        <position position="106"/>
    </location>
</feature>
<evidence type="ECO:0000313" key="3">
    <source>
        <dbReference type="Proteomes" id="UP001159427"/>
    </source>
</evidence>
<evidence type="ECO:0000256" key="1">
    <source>
        <dbReference type="SAM" id="Phobius"/>
    </source>
</evidence>
<dbReference type="EMBL" id="CALNXI010000563">
    <property type="protein sequence ID" value="CAH3029282.1"/>
    <property type="molecule type" value="Genomic_DNA"/>
</dbReference>
<sequence length="106" mass="12175">MEKSLAKEMCIKFKREEISTTGEDCSRSNSKEKEVRSFALRVDQPIECQQEEEKRGFRRFVNVVIGIIIIDLLLCWTPNHGFPRSRQHGDDEPSMCSSVQLALVTS</sequence>
<name>A0ABN8MIJ0_9CNID</name>